<reference evidence="1" key="1">
    <citation type="submission" date="2021-05" db="EMBL/GenBank/DDBJ databases">
        <authorList>
            <person name="Scholz U."/>
            <person name="Mascher M."/>
            <person name="Fiebig A."/>
        </authorList>
    </citation>
    <scope>NUCLEOTIDE SEQUENCE [LARGE SCALE GENOMIC DNA]</scope>
</reference>
<keyword evidence="2" id="KW-1185">Reference proteome</keyword>
<sequence>MGKRKGRKPAVKSRSGAGKVVKEPRPASEAEVETEEEEEAEGEGDFCFVCKDGGDLRLCDRNCHKAYHPYCVGKDEDFLKSDDKFICSWHTCFICKGRSYFRCLCCPDYSVCRGCHSQAEFVRVGKQTKGFCTNCLRFAIMIEKNVEVDSDGEKVDFNDKATVEFLFKDYWEIVKKKEGLTLDDLQEAHFPKEKHSSDDDFLGNIDDGGDEAIRLSNNGTSNEVRAIRKQKKSKKNVYDGWGSKVLIEFLKSIEKDTSKPLDQFGAAEVVKEYIRQKDLSQKDKKAHVKCDGKLYSLFKRKEIKFTKIYSLLEQHIASNATSEDETLSSSEDNSGSFRKKKTRTMTSESSTPKGISERYKRCFASLVRENIKLIYLRKSLVMDLLKHPEAFENKVIGCFVRVKNDPKDYPRPKLFHQLGQVTGIRKSSEEYKVRDVTTNMLLCISGYWSAVKISMLSDEDFEEDECEHLRLLVKKEHSERHTVVELEEKARNVHSDIVSHWIDKELQRLEKLIEVANEKGWRYEMHELIEKRRLLRTPSERQRLLEEVPQVIPDLEDNKDNELLIASPDKSFQINTSVLQGDVIACYLGHHIVLNSNYCHIELLQRNLRERLCDNIIHHSVCILFFILYTCIFFQVHNKCKKCHINIIPGADEKAVRLKSCSEEKSEGANAQTVCFKSWSEENPKATEADACTPATCVQNQAIAVKSDAAGDTPRTYVGNQGTQGSKDNAAGDTLEKHVQKQVKSNAGGDTPKTYARNQGTQGSKDNAAGDRLGMHVQKQATEANAAGIEREVIIVDDDDEDDSVHDEGASTVDLDANKSRDTSFMPHETRNTTMWYYTDPQDDEQGPFMLELLRGWKEAGFFDADFRVWRAGQSSDSAILLADALRLKL</sequence>
<evidence type="ECO:0000313" key="1">
    <source>
        <dbReference type="EnsemblPlants" id="AVESA.00010b.r2.1CG0080690.1.CDS"/>
    </source>
</evidence>
<reference evidence="1" key="2">
    <citation type="submission" date="2025-09" db="UniProtKB">
        <authorList>
            <consortium name="EnsemblPlants"/>
        </authorList>
    </citation>
    <scope>IDENTIFICATION</scope>
</reference>
<accession>A0ACD5TLX6</accession>
<dbReference type="EnsemblPlants" id="AVESA.00010b.r2.1CG0080690.1">
    <property type="protein sequence ID" value="AVESA.00010b.r2.1CG0080690.1.CDS"/>
    <property type="gene ID" value="AVESA.00010b.r2.1CG0080690"/>
</dbReference>
<evidence type="ECO:0000313" key="2">
    <source>
        <dbReference type="Proteomes" id="UP001732700"/>
    </source>
</evidence>
<name>A0ACD5TLX6_AVESA</name>
<proteinExistence type="predicted"/>
<dbReference type="Proteomes" id="UP001732700">
    <property type="component" value="Chromosome 1C"/>
</dbReference>
<organism evidence="1 2">
    <name type="scientific">Avena sativa</name>
    <name type="common">Oat</name>
    <dbReference type="NCBI Taxonomy" id="4498"/>
    <lineage>
        <taxon>Eukaryota</taxon>
        <taxon>Viridiplantae</taxon>
        <taxon>Streptophyta</taxon>
        <taxon>Embryophyta</taxon>
        <taxon>Tracheophyta</taxon>
        <taxon>Spermatophyta</taxon>
        <taxon>Magnoliopsida</taxon>
        <taxon>Liliopsida</taxon>
        <taxon>Poales</taxon>
        <taxon>Poaceae</taxon>
        <taxon>BOP clade</taxon>
        <taxon>Pooideae</taxon>
        <taxon>Poodae</taxon>
        <taxon>Poeae</taxon>
        <taxon>Poeae Chloroplast Group 1 (Aveneae type)</taxon>
        <taxon>Aveninae</taxon>
        <taxon>Avena</taxon>
    </lineage>
</organism>
<protein>
    <submittedName>
        <fullName evidence="1">Uncharacterized protein</fullName>
    </submittedName>
</protein>